<reference evidence="8 9" key="1">
    <citation type="submission" date="2016-10" db="EMBL/GenBank/DDBJ databases">
        <authorList>
            <person name="de Groot N.N."/>
        </authorList>
    </citation>
    <scope>NUCLEOTIDE SEQUENCE [LARGE SCALE GENOMIC DNA]</scope>
    <source>
        <strain evidence="8 9">DSM 25186</strain>
    </source>
</reference>
<dbReference type="InterPro" id="IPR023828">
    <property type="entry name" value="Peptidase_S8_Ser-AS"/>
</dbReference>
<dbReference type="Proteomes" id="UP000198510">
    <property type="component" value="Unassembled WGS sequence"/>
</dbReference>
<dbReference type="PROSITE" id="PS00138">
    <property type="entry name" value="SUBTILASE_SER"/>
    <property type="match status" value="1"/>
</dbReference>
<dbReference type="NCBIfam" id="TIGR04183">
    <property type="entry name" value="Por_Secre_tail"/>
    <property type="match status" value="1"/>
</dbReference>
<dbReference type="GO" id="GO:0004252">
    <property type="term" value="F:serine-type endopeptidase activity"/>
    <property type="evidence" value="ECO:0007669"/>
    <property type="project" value="InterPro"/>
</dbReference>
<dbReference type="STRING" id="1075417.SAMN05421823_10444"/>
<feature type="signal peptide" evidence="5">
    <location>
        <begin position="1"/>
        <end position="30"/>
    </location>
</feature>
<dbReference type="GO" id="GO:0006508">
    <property type="term" value="P:proteolysis"/>
    <property type="evidence" value="ECO:0007669"/>
    <property type="project" value="UniProtKB-KW"/>
</dbReference>
<dbReference type="Pfam" id="PF00082">
    <property type="entry name" value="Peptidase_S8"/>
    <property type="match status" value="1"/>
</dbReference>
<dbReference type="SUPFAM" id="SSF52743">
    <property type="entry name" value="Subtilisin-like"/>
    <property type="match status" value="1"/>
</dbReference>
<dbReference type="AlphaFoldDB" id="A0A1G9GAI6"/>
<evidence type="ECO:0000256" key="1">
    <source>
        <dbReference type="ARBA" id="ARBA00011073"/>
    </source>
</evidence>
<dbReference type="InterPro" id="IPR034075">
    <property type="entry name" value="Glr3161-like_dom"/>
</dbReference>
<accession>A0A1G9GAI6</accession>
<gene>
    <name evidence="8" type="ORF">SAMN05421823_10444</name>
</gene>
<evidence type="ECO:0000313" key="8">
    <source>
        <dbReference type="EMBL" id="SDK97699.1"/>
    </source>
</evidence>
<dbReference type="PANTHER" id="PTHR43806">
    <property type="entry name" value="PEPTIDASE S8"/>
    <property type="match status" value="1"/>
</dbReference>
<comment type="similarity">
    <text evidence="1">Belongs to the peptidase S8 family.</text>
</comment>
<keyword evidence="9" id="KW-1185">Reference proteome</keyword>
<evidence type="ECO:0000313" key="9">
    <source>
        <dbReference type="Proteomes" id="UP000198510"/>
    </source>
</evidence>
<keyword evidence="2" id="KW-0645">Protease</keyword>
<dbReference type="Pfam" id="PF18962">
    <property type="entry name" value="Por_Secre_tail"/>
    <property type="match status" value="1"/>
</dbReference>
<dbReference type="RefSeq" id="WP_176955996.1">
    <property type="nucleotide sequence ID" value="NZ_FNFO01000004.1"/>
</dbReference>
<evidence type="ECO:0000259" key="7">
    <source>
        <dbReference type="Pfam" id="PF18962"/>
    </source>
</evidence>
<keyword evidence="4" id="KW-0720">Serine protease</keyword>
<dbReference type="CDD" id="cd05562">
    <property type="entry name" value="Peptidases_S53_like"/>
    <property type="match status" value="1"/>
</dbReference>
<evidence type="ECO:0000256" key="5">
    <source>
        <dbReference type="SAM" id="SignalP"/>
    </source>
</evidence>
<dbReference type="InterPro" id="IPR000209">
    <property type="entry name" value="Peptidase_S8/S53_dom"/>
</dbReference>
<feature type="domain" description="Secretion system C-terminal sorting" evidence="7">
    <location>
        <begin position="653"/>
        <end position="719"/>
    </location>
</feature>
<dbReference type="PANTHER" id="PTHR43806:SF11">
    <property type="entry name" value="CEREVISIN-RELATED"/>
    <property type="match status" value="1"/>
</dbReference>
<sequence>MQQAYFWKRFPLAGIVALLVLTHAPAPLQAQTLLGPKAKASKVAPALVDLAQPQKPAAPSPKQSLRTLQVVPFQPKTGLLQVVDGYVVVEATAEGSGADLLADLQAKGLKNGVQFGRMVSGLMPIEALTSLDEVTSLRFMSPAYKPSTNVGSVTSQGDAAQRSALARQLYSVKGRDVTIGILSDSYNTLNGAAAGIASGDLPGPGNPNGNETLVNVLEELPGAGSDEGRGMAEIVLDVAPASSLAFSSAFLGQANFAQSILNLASAGSDVIVDDVFYYAEPMFQDGIIAQAADAVSQNGVPYFSAAGNNYNYSYESFFRYGGTHMLNDVLSGDTLGTYYLHDFDPGPGVDLFQQFTIPPGGDILLSFQWDQPFASVCEGCPGSSTDLDILLVLEDGNFASVLSVLSGINNNLNSDAVEILSAASASGATGYLAIGKYIPEDAGFVEKLLLKYVPSYIKYINFGFSDVDEYFTNSSTVYGHANAEHAIAVGAVRYDRTPVFGVNPPTLEVFSSLGGTPTLFNTQGRRIFPKVRKKPELLAPQGGNTTFFGFDYEGDSLPNFFGTSASAPHAAGVAALMLEASDYSLSPKQILKAMQLTAIDMDNPFTPYPDPGFDFATGYGLLQAHRAVGAVLAARSPWQASTNASQQVEGLLVYPNPVRNQLNVDWLDLEGPASLKMYDLTGKLLLQQETQAGVSTSFDVSDLLPGMYVLQVNTAQAQHQVRVLKQ</sequence>
<keyword evidence="3" id="KW-0378">Hydrolase</keyword>
<evidence type="ECO:0000256" key="2">
    <source>
        <dbReference type="ARBA" id="ARBA00022670"/>
    </source>
</evidence>
<protein>
    <submittedName>
        <fullName evidence="8">Por secretion system C-terminal sorting domain-containing protein</fullName>
    </submittedName>
</protein>
<evidence type="ECO:0000256" key="4">
    <source>
        <dbReference type="ARBA" id="ARBA00022825"/>
    </source>
</evidence>
<dbReference type="InterPro" id="IPR036852">
    <property type="entry name" value="Peptidase_S8/S53_dom_sf"/>
</dbReference>
<proteinExistence type="inferred from homology"/>
<dbReference type="EMBL" id="FNFO01000004">
    <property type="protein sequence ID" value="SDK97699.1"/>
    <property type="molecule type" value="Genomic_DNA"/>
</dbReference>
<dbReference type="InterPro" id="IPR050131">
    <property type="entry name" value="Peptidase_S8_subtilisin-like"/>
</dbReference>
<dbReference type="Gene3D" id="3.40.50.200">
    <property type="entry name" value="Peptidase S8/S53 domain"/>
    <property type="match status" value="1"/>
</dbReference>
<keyword evidence="5" id="KW-0732">Signal</keyword>
<feature type="chain" id="PRO_5011563537" evidence="5">
    <location>
        <begin position="31"/>
        <end position="726"/>
    </location>
</feature>
<name>A0A1G9GAI6_9BACT</name>
<feature type="domain" description="Peptidase S8/S53" evidence="6">
    <location>
        <begin position="473"/>
        <end position="620"/>
    </location>
</feature>
<evidence type="ECO:0000259" key="6">
    <source>
        <dbReference type="Pfam" id="PF00082"/>
    </source>
</evidence>
<evidence type="ECO:0000256" key="3">
    <source>
        <dbReference type="ARBA" id="ARBA00022801"/>
    </source>
</evidence>
<dbReference type="InterPro" id="IPR026444">
    <property type="entry name" value="Secre_tail"/>
</dbReference>
<organism evidence="8 9">
    <name type="scientific">Catalinimonas alkaloidigena</name>
    <dbReference type="NCBI Taxonomy" id="1075417"/>
    <lineage>
        <taxon>Bacteria</taxon>
        <taxon>Pseudomonadati</taxon>
        <taxon>Bacteroidota</taxon>
        <taxon>Cytophagia</taxon>
        <taxon>Cytophagales</taxon>
        <taxon>Catalimonadaceae</taxon>
        <taxon>Catalinimonas</taxon>
    </lineage>
</organism>